<dbReference type="EMBL" id="LR797445">
    <property type="protein sequence ID" value="CAB4217037.1"/>
    <property type="molecule type" value="Genomic_DNA"/>
</dbReference>
<name>A0A6J5SRA8_9CAUD</name>
<proteinExistence type="predicted"/>
<evidence type="ECO:0000313" key="3">
    <source>
        <dbReference type="EMBL" id="CAB4190985.1"/>
    </source>
</evidence>
<sequence length="228" mass="24403">MSDSNIVIDIFDLLSANEGVPNVTREEQAAVLSKIRDNTVGARGGNLEAPGSYPERRRSPLNAGATPDGMPMLHKFAKDDSAVVGRKAEQPWNRMAAFMLLAGRTNSEIALAAGVTPMCVSQLRAQRWFQELLAVLANESGQDVTGALMSHVHNAINAIAEIAETSDNPRVRLSANLALLEHAHGKPLQKVISSVSHTTHASPSEEMESIQQQLATLRASSTMSASSL</sequence>
<protein>
    <submittedName>
        <fullName evidence="5">Uncharacterized protein</fullName>
    </submittedName>
</protein>
<reference evidence="5" key="1">
    <citation type="submission" date="2020-05" db="EMBL/GenBank/DDBJ databases">
        <authorList>
            <person name="Chiriac C."/>
            <person name="Salcher M."/>
            <person name="Ghai R."/>
            <person name="Kavagutti S V."/>
        </authorList>
    </citation>
    <scope>NUCLEOTIDE SEQUENCE</scope>
</reference>
<feature type="region of interest" description="Disordered" evidence="1">
    <location>
        <begin position="42"/>
        <end position="69"/>
    </location>
</feature>
<accession>A0A6J5SRA8</accession>
<dbReference type="EMBL" id="LR797255">
    <property type="protein sequence ID" value="CAB4198025.1"/>
    <property type="molecule type" value="Genomic_DNA"/>
</dbReference>
<evidence type="ECO:0000313" key="4">
    <source>
        <dbReference type="EMBL" id="CAB4198025.1"/>
    </source>
</evidence>
<evidence type="ECO:0000313" key="2">
    <source>
        <dbReference type="EMBL" id="CAB4146284.1"/>
    </source>
</evidence>
<gene>
    <name evidence="3" type="ORF">UFOVP1225_5</name>
    <name evidence="4" type="ORF">UFOVP1319_47</name>
    <name evidence="5" type="ORF">UFOVP1591_5</name>
    <name evidence="2" type="ORF">UFOVP478_30</name>
</gene>
<dbReference type="EMBL" id="LR797173">
    <property type="protein sequence ID" value="CAB4190985.1"/>
    <property type="molecule type" value="Genomic_DNA"/>
</dbReference>
<evidence type="ECO:0000313" key="5">
    <source>
        <dbReference type="EMBL" id="CAB4217037.1"/>
    </source>
</evidence>
<evidence type="ECO:0000256" key="1">
    <source>
        <dbReference type="SAM" id="MobiDB-lite"/>
    </source>
</evidence>
<dbReference type="EMBL" id="LR796462">
    <property type="protein sequence ID" value="CAB4146284.1"/>
    <property type="molecule type" value="Genomic_DNA"/>
</dbReference>
<organism evidence="5">
    <name type="scientific">uncultured Caudovirales phage</name>
    <dbReference type="NCBI Taxonomy" id="2100421"/>
    <lineage>
        <taxon>Viruses</taxon>
        <taxon>Duplodnaviria</taxon>
        <taxon>Heunggongvirae</taxon>
        <taxon>Uroviricota</taxon>
        <taxon>Caudoviricetes</taxon>
        <taxon>Peduoviridae</taxon>
        <taxon>Maltschvirus</taxon>
        <taxon>Maltschvirus maltsch</taxon>
    </lineage>
</organism>